<dbReference type="InterPro" id="IPR035706">
    <property type="entry name" value="AAA_9"/>
</dbReference>
<dbReference type="InterPro" id="IPR041466">
    <property type="entry name" value="Dynein_AAA5_ext"/>
</dbReference>
<comment type="similarity">
    <text evidence="5">Belongs to the dynein heavy chain family.</text>
</comment>
<dbReference type="Pfam" id="PF12780">
    <property type="entry name" value="AAA_8"/>
    <property type="match status" value="1"/>
</dbReference>
<dbReference type="Proteomes" id="UP001497482">
    <property type="component" value="Chromosome 6"/>
</dbReference>
<dbReference type="InterPro" id="IPR030659">
    <property type="entry name" value="SecY_CS"/>
</dbReference>
<keyword evidence="12" id="KW-0493">Microtubule</keyword>
<keyword evidence="21" id="KW-0243">Dynein</keyword>
<feature type="transmembrane region" description="Helical" evidence="31">
    <location>
        <begin position="143"/>
        <end position="165"/>
    </location>
</feature>
<evidence type="ECO:0000259" key="32">
    <source>
        <dbReference type="Pfam" id="PF03028"/>
    </source>
</evidence>
<evidence type="ECO:0000259" key="39">
    <source>
        <dbReference type="Pfam" id="PF17852"/>
    </source>
</evidence>
<keyword evidence="22 30" id="KW-0175">Coiled coil</keyword>
<dbReference type="GO" id="GO:0005789">
    <property type="term" value="C:endoplasmic reticulum membrane"/>
    <property type="evidence" value="ECO:0007669"/>
    <property type="project" value="UniProtKB-SubCell"/>
</dbReference>
<evidence type="ECO:0000256" key="7">
    <source>
        <dbReference type="ARBA" id="ARBA00019838"/>
    </source>
</evidence>
<dbReference type="Pfam" id="PF12775">
    <property type="entry name" value="AAA_7"/>
    <property type="match status" value="1"/>
</dbReference>
<dbReference type="Gene3D" id="1.10.8.1220">
    <property type="match status" value="1"/>
</dbReference>
<feature type="domain" description="Dynein heavy chain region D6 P-loop" evidence="32">
    <location>
        <begin position="3224"/>
        <end position="3336"/>
    </location>
</feature>
<keyword evidence="17" id="KW-0282">Flagellum</keyword>
<dbReference type="GO" id="GO:0051959">
    <property type="term" value="F:dynein light intermediate chain binding"/>
    <property type="evidence" value="ECO:0007669"/>
    <property type="project" value="InterPro"/>
</dbReference>
<dbReference type="Pfam" id="PF12774">
    <property type="entry name" value="AAA_6"/>
    <property type="match status" value="1"/>
</dbReference>
<keyword evidence="25" id="KW-0505">Motor protein</keyword>
<evidence type="ECO:0000313" key="43">
    <source>
        <dbReference type="EMBL" id="CAL1608881.1"/>
    </source>
</evidence>
<keyword evidence="16" id="KW-0067">ATP-binding</keyword>
<dbReference type="SUPFAM" id="SSF103491">
    <property type="entry name" value="Preprotein translocase SecY subunit"/>
    <property type="match status" value="1"/>
</dbReference>
<dbReference type="FunFam" id="1.20.1270.280:FF:000001">
    <property type="entry name" value="dynein heavy chain 7, axonemal"/>
    <property type="match status" value="1"/>
</dbReference>
<dbReference type="Pfam" id="PF03028">
    <property type="entry name" value="Dynein_heavy"/>
    <property type="match status" value="1"/>
</dbReference>
<dbReference type="Pfam" id="PF10559">
    <property type="entry name" value="Plug_translocon"/>
    <property type="match status" value="1"/>
</dbReference>
<feature type="domain" description="Dynein heavy chain AAA lid" evidence="40">
    <location>
        <begin position="3368"/>
        <end position="3507"/>
    </location>
</feature>
<dbReference type="Gene3D" id="1.20.920.20">
    <property type="match status" value="1"/>
</dbReference>
<dbReference type="EMBL" id="OZ035828">
    <property type="protein sequence ID" value="CAL1608881.1"/>
    <property type="molecule type" value="Genomic_DNA"/>
</dbReference>
<organism evidence="43 44">
    <name type="scientific">Knipowitschia caucasica</name>
    <name type="common">Caucasian dwarf goby</name>
    <name type="synonym">Pomatoschistus caucasicus</name>
    <dbReference type="NCBI Taxonomy" id="637954"/>
    <lineage>
        <taxon>Eukaryota</taxon>
        <taxon>Metazoa</taxon>
        <taxon>Chordata</taxon>
        <taxon>Craniata</taxon>
        <taxon>Vertebrata</taxon>
        <taxon>Euteleostomi</taxon>
        <taxon>Actinopterygii</taxon>
        <taxon>Neopterygii</taxon>
        <taxon>Teleostei</taxon>
        <taxon>Neoteleostei</taxon>
        <taxon>Acanthomorphata</taxon>
        <taxon>Gobiaria</taxon>
        <taxon>Gobiiformes</taxon>
        <taxon>Gobioidei</taxon>
        <taxon>Gobiidae</taxon>
        <taxon>Gobiinae</taxon>
        <taxon>Knipowitschia</taxon>
    </lineage>
</organism>
<evidence type="ECO:0000256" key="13">
    <source>
        <dbReference type="ARBA" id="ARBA00022737"/>
    </source>
</evidence>
<dbReference type="GO" id="GO:0008569">
    <property type="term" value="F:minus-end-directed microtubule motor activity"/>
    <property type="evidence" value="ECO:0007669"/>
    <property type="project" value="InterPro"/>
</dbReference>
<evidence type="ECO:0000259" key="42">
    <source>
        <dbReference type="Pfam" id="PF22597"/>
    </source>
</evidence>
<evidence type="ECO:0000256" key="6">
    <source>
        <dbReference type="ARBA" id="ARBA00014282"/>
    </source>
</evidence>
<evidence type="ECO:0000259" key="38">
    <source>
        <dbReference type="Pfam" id="PF12781"/>
    </source>
</evidence>
<feature type="domain" description="Dynein heavy chain coiled coil stalk" evidence="36">
    <location>
        <begin position="2385"/>
        <end position="2729"/>
    </location>
</feature>
<feature type="transmembrane region" description="Helical" evidence="31">
    <location>
        <begin position="118"/>
        <end position="137"/>
    </location>
</feature>
<evidence type="ECO:0000256" key="26">
    <source>
        <dbReference type="ARBA" id="ARBA00023212"/>
    </source>
</evidence>
<dbReference type="FunFam" id="3.40.50.300:FF:000223">
    <property type="entry name" value="Dynein heavy chain 3, axonemal"/>
    <property type="match status" value="1"/>
</dbReference>
<evidence type="ECO:0000256" key="24">
    <source>
        <dbReference type="ARBA" id="ARBA00023136"/>
    </source>
</evidence>
<comment type="subcellular location">
    <subcellularLocation>
        <location evidence="1">Cell projection</location>
        <location evidence="1">Cilium</location>
        <location evidence="1">Flagellum</location>
    </subcellularLocation>
    <subcellularLocation>
        <location evidence="2">Cytoplasm</location>
        <location evidence="2">Cytoskeleton</location>
        <location evidence="2">Cilium axoneme</location>
    </subcellularLocation>
    <subcellularLocation>
        <location evidence="3">Endoplasmic reticulum membrane</location>
        <topology evidence="3">Multi-pass membrane protein</topology>
    </subcellularLocation>
</comment>
<evidence type="ECO:0000256" key="2">
    <source>
        <dbReference type="ARBA" id="ARBA00004430"/>
    </source>
</evidence>
<keyword evidence="23" id="KW-0969">Cilium</keyword>
<dbReference type="Pfam" id="PF12781">
    <property type="entry name" value="AAA_9"/>
    <property type="match status" value="1"/>
</dbReference>
<dbReference type="FunFam" id="1.10.8.1220:FF:000001">
    <property type="entry name" value="Dynein axonemal heavy chain 5"/>
    <property type="match status" value="1"/>
</dbReference>
<evidence type="ECO:0000256" key="30">
    <source>
        <dbReference type="SAM" id="Coils"/>
    </source>
</evidence>
<evidence type="ECO:0000259" key="34">
    <source>
        <dbReference type="Pfam" id="PF10559"/>
    </source>
</evidence>
<feature type="transmembrane region" description="Helical" evidence="31">
    <location>
        <begin position="416"/>
        <end position="441"/>
    </location>
</feature>
<feature type="transmembrane region" description="Helical" evidence="31">
    <location>
        <begin position="74"/>
        <end position="97"/>
    </location>
</feature>
<keyword evidence="13" id="KW-0677">Repeat</keyword>
<evidence type="ECO:0000256" key="17">
    <source>
        <dbReference type="ARBA" id="ARBA00022846"/>
    </source>
</evidence>
<dbReference type="NCBIfam" id="NF006341">
    <property type="entry name" value="PRK08568.1-5"/>
    <property type="match status" value="1"/>
</dbReference>
<evidence type="ECO:0000256" key="16">
    <source>
        <dbReference type="ARBA" id="ARBA00022840"/>
    </source>
</evidence>
<dbReference type="Gene3D" id="1.20.140.100">
    <property type="entry name" value="Dynein heavy chain, N-terminal domain 2"/>
    <property type="match status" value="1"/>
</dbReference>
<keyword evidence="27" id="KW-0966">Cell projection</keyword>
<feature type="domain" description="Translocon Sec61/SecY plug" evidence="34">
    <location>
        <begin position="40"/>
        <end position="74"/>
    </location>
</feature>
<gene>
    <name evidence="43" type="ORF">KC01_LOCUS35727</name>
</gene>
<dbReference type="InterPro" id="IPR042222">
    <property type="entry name" value="Dynein_2_N"/>
</dbReference>
<evidence type="ECO:0000256" key="10">
    <source>
        <dbReference type="ARBA" id="ARBA00022490"/>
    </source>
</evidence>
<evidence type="ECO:0000256" key="15">
    <source>
        <dbReference type="ARBA" id="ARBA00022824"/>
    </source>
</evidence>
<name>A0AAV2M6Q6_KNICA</name>
<dbReference type="InterPro" id="IPR027417">
    <property type="entry name" value="P-loop_NTPase"/>
</dbReference>
<keyword evidence="26" id="KW-0206">Cytoskeleton</keyword>
<dbReference type="Gene3D" id="3.10.490.20">
    <property type="match status" value="1"/>
</dbReference>
<keyword evidence="11 31" id="KW-0812">Transmembrane</keyword>
<dbReference type="InterPro" id="IPR042228">
    <property type="entry name" value="Dynein_linker_3"/>
</dbReference>
<feature type="domain" description="Dynein heavy chain linker" evidence="33">
    <location>
        <begin position="1138"/>
        <end position="1242"/>
    </location>
</feature>
<dbReference type="GO" id="GO:0031514">
    <property type="term" value="C:motile cilium"/>
    <property type="evidence" value="ECO:0007669"/>
    <property type="project" value="UniProtKB-SubCell"/>
</dbReference>
<dbReference type="Pfam" id="PF17852">
    <property type="entry name" value="Dynein_AAA_lid"/>
    <property type="match status" value="1"/>
</dbReference>
<dbReference type="Pfam" id="PF22597">
    <property type="entry name" value="DYN_lid"/>
    <property type="match status" value="1"/>
</dbReference>
<dbReference type="Gene3D" id="1.10.287.2620">
    <property type="match status" value="1"/>
</dbReference>
<evidence type="ECO:0000256" key="25">
    <source>
        <dbReference type="ARBA" id="ARBA00023175"/>
    </source>
</evidence>
<dbReference type="Pfam" id="PF00344">
    <property type="entry name" value="SecY"/>
    <property type="match status" value="1"/>
</dbReference>
<dbReference type="PANTHER" id="PTHR22878">
    <property type="entry name" value="DYNEIN HEAVY CHAIN 6, AXONEMAL-LIKE-RELATED"/>
    <property type="match status" value="1"/>
</dbReference>
<dbReference type="FunFam" id="3.40.50.300:FF:002141">
    <property type="entry name" value="Dynein heavy chain"/>
    <property type="match status" value="1"/>
</dbReference>
<evidence type="ECO:0000256" key="18">
    <source>
        <dbReference type="ARBA" id="ARBA00022927"/>
    </source>
</evidence>
<feature type="domain" description="Dynein heavy chain AAA module D4" evidence="37">
    <location>
        <begin position="2110"/>
        <end position="2371"/>
    </location>
</feature>
<dbReference type="Gene3D" id="1.10.8.720">
    <property type="entry name" value="Region D6 of dynein motor"/>
    <property type="match status" value="1"/>
</dbReference>
<dbReference type="FunFam" id="1.10.8.710:FF:000001">
    <property type="entry name" value="Dynein axonemal heavy chain 2"/>
    <property type="match status" value="1"/>
</dbReference>
<evidence type="ECO:0000256" key="29">
    <source>
        <dbReference type="ARBA" id="ARBA00046516"/>
    </source>
</evidence>
<dbReference type="Gene3D" id="3.20.180.20">
    <property type="entry name" value="Dynein heavy chain, N-terminal domain 2"/>
    <property type="match status" value="1"/>
</dbReference>
<feature type="domain" description="Dynein heavy chain linker" evidence="33">
    <location>
        <begin position="878"/>
        <end position="1137"/>
    </location>
</feature>
<dbReference type="FunFam" id="1.10.8.720:FF:000001">
    <property type="entry name" value="dynein heavy chain 7, axonemal"/>
    <property type="match status" value="1"/>
</dbReference>
<dbReference type="GO" id="GO:0030286">
    <property type="term" value="C:dynein complex"/>
    <property type="evidence" value="ECO:0007669"/>
    <property type="project" value="UniProtKB-KW"/>
</dbReference>
<dbReference type="FunFam" id="3.10.490.20:FF:000001">
    <property type="entry name" value="dynein heavy chain 7, axonemal"/>
    <property type="match status" value="1"/>
</dbReference>
<dbReference type="SUPFAM" id="SSF52540">
    <property type="entry name" value="P-loop containing nucleoside triphosphate hydrolases"/>
    <property type="match status" value="3"/>
</dbReference>
<evidence type="ECO:0000256" key="19">
    <source>
        <dbReference type="ARBA" id="ARBA00022989"/>
    </source>
</evidence>
<dbReference type="InterPro" id="IPR004273">
    <property type="entry name" value="Dynein_heavy_D6_P-loop"/>
</dbReference>
<dbReference type="InterPro" id="IPR041658">
    <property type="entry name" value="AAA_lid_11"/>
</dbReference>
<dbReference type="GO" id="GO:0007018">
    <property type="term" value="P:microtubule-based movement"/>
    <property type="evidence" value="ECO:0007669"/>
    <property type="project" value="InterPro"/>
</dbReference>
<dbReference type="InterPro" id="IPR019561">
    <property type="entry name" value="Translocon_Sec61/SecY_plug_dom"/>
</dbReference>
<evidence type="ECO:0000256" key="20">
    <source>
        <dbReference type="ARBA" id="ARBA00023010"/>
    </source>
</evidence>
<evidence type="ECO:0000256" key="31">
    <source>
        <dbReference type="SAM" id="Phobius"/>
    </source>
</evidence>
<dbReference type="GO" id="GO:0005874">
    <property type="term" value="C:microtubule"/>
    <property type="evidence" value="ECO:0007669"/>
    <property type="project" value="UniProtKB-KW"/>
</dbReference>
<protein>
    <recommendedName>
        <fullName evidence="6">Protein transport protein SEC61 subunit alpha</fullName>
    </recommendedName>
    <alternativeName>
        <fullName evidence="7">Protein transport protein Sec61 subunit alpha</fullName>
    </alternativeName>
</protein>
<evidence type="ECO:0000256" key="1">
    <source>
        <dbReference type="ARBA" id="ARBA00004230"/>
    </source>
</evidence>
<dbReference type="InterPro" id="IPR026983">
    <property type="entry name" value="DHC"/>
</dbReference>
<dbReference type="InterPro" id="IPR023201">
    <property type="entry name" value="SecY_dom_sf"/>
</dbReference>
<evidence type="ECO:0000259" key="37">
    <source>
        <dbReference type="Pfam" id="PF12780"/>
    </source>
</evidence>
<evidence type="ECO:0000256" key="22">
    <source>
        <dbReference type="ARBA" id="ARBA00023054"/>
    </source>
</evidence>
<reference evidence="43 44" key="1">
    <citation type="submission" date="2024-04" db="EMBL/GenBank/DDBJ databases">
        <authorList>
            <person name="Waldvogel A.-M."/>
            <person name="Schoenle A."/>
        </authorList>
    </citation>
    <scope>NUCLEOTIDE SEQUENCE [LARGE SCALE GENOMIC DNA]</scope>
</reference>
<feature type="coiled-coil region" evidence="30">
    <location>
        <begin position="2920"/>
        <end position="2954"/>
    </location>
</feature>
<evidence type="ECO:0000259" key="35">
    <source>
        <dbReference type="Pfam" id="PF12774"/>
    </source>
</evidence>
<dbReference type="InterPro" id="IPR041228">
    <property type="entry name" value="Dynein_C"/>
</dbReference>
<comment type="similarity">
    <text evidence="4">Belongs to the SecY/SEC61-alpha family.</text>
</comment>
<dbReference type="FunFam" id="3.40.50.300:FF:001328">
    <property type="entry name" value="Dynein heavy chain 6, axonemal"/>
    <property type="match status" value="1"/>
</dbReference>
<evidence type="ECO:0000256" key="21">
    <source>
        <dbReference type="ARBA" id="ARBA00023017"/>
    </source>
</evidence>
<dbReference type="FunFam" id="3.40.50.300:FF:000362">
    <property type="entry name" value="Dynein, axonemal, heavy chain 6"/>
    <property type="match status" value="1"/>
</dbReference>
<feature type="domain" description="Dynein heavy chain ATP-binding dynein motor region" evidence="38">
    <location>
        <begin position="2758"/>
        <end position="2979"/>
    </location>
</feature>
<dbReference type="FunFam" id="3.20.180.20:FF:000003">
    <property type="entry name" value="Dynein heavy chain 12, axonemal"/>
    <property type="match status" value="1"/>
</dbReference>
<keyword evidence="9" id="KW-0217">Developmental protein</keyword>
<keyword evidence="19 31" id="KW-1133">Transmembrane helix</keyword>
<comment type="function">
    <text evidence="28">Component of SEC61 channel-forming translocon complex that mediates transport of signal peptide-containing precursor polypeptides across the endoplasmic reticulum (ER). Forms a ribosome receptor and a gated pore in the ER membrane, both functions required for cotranslational translocation of nascent polypeptides. May cooperate with auxiliary protein SEC62, SEC63 and HSPA5/BiP to enable post-translational transport of small presecretory proteins. The SEC61 channel is also involved in ER membrane insertion of transmembrane proteins: it mediates membrane insertion of the first few transmembrane segments of proteins, while insertion of subsequent transmembrane regions of multi-pass membrane proteins is mediated by the multi-pass translocon (MPT) complex.</text>
</comment>
<comment type="subunit">
    <text evidence="29">The SEC61 channel-forming translocon complex consists of channel-forming core components SEC61A1, SEC61B and SEC61G and different auxiliary components such as SEC62 and SEC63. The SEC61 channel associates with the multi-pass translocon (MPT) complex.</text>
</comment>
<evidence type="ECO:0000256" key="5">
    <source>
        <dbReference type="ARBA" id="ARBA00008887"/>
    </source>
</evidence>
<evidence type="ECO:0000256" key="27">
    <source>
        <dbReference type="ARBA" id="ARBA00023273"/>
    </source>
</evidence>
<dbReference type="InterPro" id="IPR035699">
    <property type="entry name" value="AAA_6"/>
</dbReference>
<keyword evidence="44" id="KW-1185">Reference proteome</keyword>
<dbReference type="Gene3D" id="1.20.920.30">
    <property type="match status" value="1"/>
</dbReference>
<dbReference type="FunFam" id="1.10.287.2620:FF:000001">
    <property type="entry name" value="Cytoplasmic dynein heavy chain 1"/>
    <property type="match status" value="1"/>
</dbReference>
<feature type="domain" description="Dynein heavy chain C-terminal" evidence="41">
    <location>
        <begin position="3513"/>
        <end position="3815"/>
    </location>
</feature>
<evidence type="ECO:0000259" key="40">
    <source>
        <dbReference type="Pfam" id="PF18198"/>
    </source>
</evidence>
<feature type="transmembrane region" description="Helical" evidence="31">
    <location>
        <begin position="172"/>
        <end position="193"/>
    </location>
</feature>
<dbReference type="Gene3D" id="3.40.50.300">
    <property type="entry name" value="P-loop containing nucleotide triphosphate hydrolases"/>
    <property type="match status" value="4"/>
</dbReference>
<dbReference type="FunFam" id="1.10.3370.10:FF:000002">
    <property type="entry name" value="Transport Sec61 subunit alpha isoform 2"/>
    <property type="match status" value="1"/>
</dbReference>
<feature type="domain" description="Dynein heavy chain AAA 5 extension" evidence="39">
    <location>
        <begin position="1657"/>
        <end position="1773"/>
    </location>
</feature>
<dbReference type="InterPro" id="IPR024743">
    <property type="entry name" value="Dynein_HC_stalk"/>
</dbReference>
<dbReference type="InterPro" id="IPR043157">
    <property type="entry name" value="Dynein_AAA1S"/>
</dbReference>
<dbReference type="InterPro" id="IPR042219">
    <property type="entry name" value="AAA_lid_11_sf"/>
</dbReference>
<dbReference type="Gene3D" id="1.20.1270.280">
    <property type="match status" value="1"/>
</dbReference>
<dbReference type="NCBIfam" id="TIGR00967">
    <property type="entry name" value="3a0501s007"/>
    <property type="match status" value="1"/>
</dbReference>
<dbReference type="Gene3D" id="1.10.3370.10">
    <property type="entry name" value="SecY subunit domain"/>
    <property type="match status" value="1"/>
</dbReference>
<dbReference type="InterPro" id="IPR002208">
    <property type="entry name" value="SecY/SEC61-alpha"/>
</dbReference>
<dbReference type="InterPro" id="IPR024317">
    <property type="entry name" value="Dynein_heavy_chain_D4_dom"/>
</dbReference>
<feature type="domain" description="Dynein 2 heavy chain 1 cytoplasmic ATPase lid" evidence="42">
    <location>
        <begin position="1956"/>
        <end position="2040"/>
    </location>
</feature>
<dbReference type="GO" id="GO:0048793">
    <property type="term" value="P:pronephros development"/>
    <property type="evidence" value="ECO:0007669"/>
    <property type="project" value="UniProtKB-ARBA"/>
</dbReference>
<dbReference type="InterPro" id="IPR043160">
    <property type="entry name" value="Dynein_C_barrel"/>
</dbReference>
<evidence type="ECO:0000256" key="28">
    <source>
        <dbReference type="ARBA" id="ARBA00034676"/>
    </source>
</evidence>
<keyword evidence="20" id="KW-0811">Translocation</keyword>
<feature type="domain" description="Dynein heavy chain hydrolytic ATP-binding dynein motor region" evidence="35">
    <location>
        <begin position="1329"/>
        <end position="1474"/>
    </location>
</feature>
<dbReference type="Gene3D" id="1.10.8.710">
    <property type="match status" value="1"/>
</dbReference>
<dbReference type="PROSITE" id="PS00756">
    <property type="entry name" value="SECY_2"/>
    <property type="match status" value="1"/>
</dbReference>
<evidence type="ECO:0000256" key="11">
    <source>
        <dbReference type="ARBA" id="ARBA00022692"/>
    </source>
</evidence>
<dbReference type="PANTHER" id="PTHR22878:SF73">
    <property type="entry name" value="DYNEIN AXONEMAL HEAVY CHAIN 1"/>
    <property type="match status" value="1"/>
</dbReference>
<dbReference type="Pfam" id="PF12777">
    <property type="entry name" value="MT"/>
    <property type="match status" value="1"/>
</dbReference>
<evidence type="ECO:0000313" key="44">
    <source>
        <dbReference type="Proteomes" id="UP001497482"/>
    </source>
</evidence>
<dbReference type="GO" id="GO:0015031">
    <property type="term" value="P:protein transport"/>
    <property type="evidence" value="ECO:0007669"/>
    <property type="project" value="UniProtKB-KW"/>
</dbReference>
<evidence type="ECO:0000256" key="12">
    <source>
        <dbReference type="ARBA" id="ARBA00022701"/>
    </source>
</evidence>
<feature type="coiled-coil region" evidence="30">
    <location>
        <begin position="2614"/>
        <end position="2662"/>
    </location>
</feature>
<sequence length="3819" mass="432000">MGIKFLEVIKPFCAVLPEIQKPERKIQFREKVLWTAITLFIFLVCCQIPLFGIMSSDSADPFYWMRVILASNRGTLMELGISPIVTSGLIMQLLAGAKIIEVGDTPKDRALFNGAQKLFGMIITIGQAIVYVMTGMYGDPSEMGAGICLLIIIQLFVAGLIVLLLDELLQKGYGLGSGISLFIATNICETIVWKAFSPTTVNTGRGTEFEGAIIALFHLLATRTDKVRALREAFYRQNLPNLMNLIATVFVFAVVIYFQGFRVDLPIKSARYRGQYNTYPIKLFYTSNIPIILQSALVSNLYVISQMLSTRFSGNFLVNLLGTWSDATSGGPARAYPVGGLCYYLSPPESFGSVLDDPVHAVIYIVFMLGSCAFFSKTWIEVSGSSAKDVAKQLKEQQMVMRGHRETSMVHELNRYIPTAAAFGGLCIGGLSVMADFLGAIGNPTTMSYCRAEGKDRIIFVTKEEHELPSNAELVADDPNDPYEEQGLILHNGDINWNCPCLGGGQRKNDKCTAQQSQQVETSYFCTGGDLPKVQLPYQTVAGKIPRKLEIERRRREYSQLNFEQLLDVNGINSESIISSNDCVLSWSPYLPLEIFDNEEFDCRSPEDWLSLGISEESGDRKPIPAKALLPLKAISFGTTQEYDWHLVGVLDYNKETSLLEDCVKRVEEEIQLDYSRTMNRITFEKVVMSHKPKKNTFFLVKLVLDSNGVCYSTPLESFPSSLVKLFDNAILSTNNVPRVEKFVMENLIFAPVILLESVHSWEQEVNAQRKKIHMALSQAALPLRAYAAKFVKYLDLHNQDIQTLLKSSSQTELTSQTVLKEMLVAQFETFGDMDNAHDLANKVKHTRQQLKGCQAKAQTYNSRERLLGLTLTNYDRLHHLVEEFQPFEDLWTTTSNWFRWHERWLNDPLSSIDCEQLERSVTEANKTMHKCVKVFKDNPGCHRVAAIIRSKIEEFRPYIPLIQGLNNPGMKSRHWEKLSKDIHMKVQFQTNLNFSRCLEIGLQNYVPEIEQVAEVAGKEYAIEQALDKIANEWSTVVFDVLPYKNTGTYILKSPDEASQLLDDHIVMIQSMSFSPYKQSFESRIVNWESKLKMTQDVLEEWLTCQRSLLYLEPIFSSPDINQQLPAEAHKYQKISTALLEEVQKGLIEYLETKRRSFPRFYFLSDDELLEILSQTKDPTAVQPHLRKCFENIARLKFQLDLKITNMYSGEGEEVKLFVSVQPSGDVENWLRNVERSMKATVVIAGCQVFWTAEVSEAIENGTLASHLYPQLQTQLSNLVQLVRGDLSRMQRAVLSSLIVIEVHAKDVAAELVQQNVSSINDFEWISQLSEAKILSKKITTTFKLSSEQLSSQDHYDFGMRAVKTVISAAGNLKREHPDMNEELICLRAINDVNVPKFLQDDLKLFNGIVSDLFPKTKQEPINYGTLEKSMRRVCVEKNLKDVDGFIHKCIQLYETTVVRHGLMLVGPSGSGKTRCYEILGAALTALKGQPSVSGGEYEAVHTYVLNPKSITMGQLYGEYDLLTQEWTDGILSALVRGGASSMDKEKKWYMFDGPVDAVWIENMNTVLDDNKKLCLSSGEIIKLSDVMTMMFEVQDLAVASPATVSRCGMVYLEPSILGLTPFTECWLKQIPEAIKLHTDQLTSLFSRFLKRLVLDFIKSQIPDSIRFVREQVKEVVTSLDSNLTCSLLKLMDCFFQPFNPKESARSPPQHKVERLKKVIEPWFFFSLVWSVGATGDATSYQLFSSWLREKMAEERIELCFPADGLVYDYKLNDGGISNFEEDEDDPNKSKVLSIGPTGTGKTLTISDKLLRNMSADFITHFLMFSARTSANQTQDYIDSKLDKRRKDVFGPPKGKYFIFFIDDLNMPMLETYGAQPPIELLRQWIDYGGWYDRKQIGTFRHLVDINLACAMGPPGGGRNPISPRFSRHFNLLSFTEIDDASKRHIFTTILGSWMVPAIQSLNEALVEATIKVYTTITSQLLPTPAKSHYTFNLRDLSKVFQGILMANAGTIEEKPQLLQLWYHESCRVFQDRLVCAEDREWFGALLKECVEKFECNFEEVFTCQPVLFGDFMIPGAYPKVYARIDDKEKLVKVIEENLEDYNSISKNKMKLVLFMDAIEHVCRISRILRQPLGNALLLGVGGSGRQSLTKLASFMSDYECFQIQLSKNYGLSEWKEDLKGIMMKAGLQNQSITFLFVDTQIKSESFLEDINGILNSGDVPNLYASEEEEQILAAMKPVLLELGQQPTKANLMAAYLMKVRSNIHTVLCMSPIGEVFRARLRQFPSLVTCCTIDWFSAWPEEALEAVASTFLNEIPTLEASGETLKGLTQMCVKIHQTVAKKCDQFRVELSRHNYVTPKSYLELLQVFSKLTSRKKNDLMNARQRMKTGLDKLLSTAEDVSKMQIDLEKMRPSLEEAARETEVTMETIKKDTVIAEETRKSVQEEETKAQAKAQKAEAISADAQRDLDEALPALDAALTSLKSLNKNDVTEVRALQRPPPGVKLVIEAVCIMKGIKPKKIPGEKPGTQINDYWEAGKGLLKDPGKFLDGLFHYDKDNIPDSVIQLIQPYMDNEQFQPEAIAKVSKACTSICQWARAMYVYHFVAKAVEPKRQALEESREDLAVTQRILDDSKAKLAAVEGGIAHLQAKYEACVAKKKKLEYEYDLCEKRLVRADKLIVGLADEKVRWKETVQNLDYMVNNVTGDVLLSAAYVAYLGPFTGEYRAAMAEEWLNCFKQFNVPHTTEPNLISTLGDPVKIRSWQIAGLPKDNLSAENGVITQCSLRWALFIDPQGQANKWIKNMERENGLEVMKLSDSDFLRSLENAIRIGKPALLENVGEELDPTLEPVLQKQTFKQSGITMLKLGDSVIPYQENFRMYITTKLPNPHYSPEVSTKITLINFTLSPSGLQDQLLGQVVAKECADLEEAKNQLIISNAEMKQELKEIEDEILMLLSSTEGNPVDNEDLIQVLGASKIKAGEIKAKVVAAEKTEREIDATRLEYVPVAERTQILFFCVSDLSSVDPMYQYSLEWFLGIFVSAIANSMKAETVKQRIVNINEYFTFSLYNNVCRSLFEKHKLMFSFLLCAQILMNKKHIDLTEWRFLLSGGMPTKELPNPAVSWLSERTWQDILGLSNLQNFSNLAASFPQHLKGFKIIFDSNQPHREPLPGVWNTSLNSFQKLLVLRCLRADCLIQGLQDFVADKLGQQFIEPQTSDLSEVFKESSHITPLIFVLSPGTDPAADLYKFADVMQFSKKMSAISLGQGQGPWAETMMHAAMLKGHWVFFQNCHLAPSWMPSLERLIEHVDPGKVHKDFRLWLTSLPSNKFPVSILQNSSKMTIEPPRGIKANLQRTYLKLTNDFINSSTKMHHFKPLLLSLSLFHGIALERRKFGSLGFNIPYEFTDGDLNICISQLKMFLDEYQNVPYKVLKYTAGEINYGGRVTDDWDRRCLLSILEDFYCPAVLETEHVYSPSGVYRQIDTNLDVKGYLSYISGLPINDTPEIFGLHDNANISFAQNETFTLLGTVVRLQPRSSSAGGKTLEEIVEDIVTGIMEKIPPAFSVKEVMAKYPVLYEESMNTVLIQEVIRYNKLLAVISRSLRDIKKALKGLVVMSSELERMANSLFINMVPEMWKAKAYPSLKPLASWVSDLLQRTSFLQQWISNGIPPVFWISGFFFPQAFLTGTLQNYARRSSTSIDTIDFDFEVITTSVSEIKEKRDTGCYIHGLFLEGARWDHEEGRLAQSRPKELYTEMAVLGLIPTANRNAPTSNIYVCPIYKTLTRAGTLSTTGHSTNYVMAVELPTDQTQRHWIKKGVALVCALDY</sequence>
<dbReference type="InterPro" id="IPR054354">
    <property type="entry name" value="DYNC2H1-like_lid"/>
</dbReference>
<accession>A0AAV2M6Q6</accession>
<evidence type="ECO:0000256" key="8">
    <source>
        <dbReference type="ARBA" id="ARBA00022448"/>
    </source>
</evidence>
<dbReference type="FunFam" id="1.20.920.30:FF:000005">
    <property type="entry name" value="Dynein, axonemal, heavy chain 2"/>
    <property type="match status" value="1"/>
</dbReference>
<evidence type="ECO:0000259" key="36">
    <source>
        <dbReference type="Pfam" id="PF12777"/>
    </source>
</evidence>
<evidence type="ECO:0000256" key="14">
    <source>
        <dbReference type="ARBA" id="ARBA00022741"/>
    </source>
</evidence>
<evidence type="ECO:0000256" key="23">
    <source>
        <dbReference type="ARBA" id="ARBA00023069"/>
    </source>
</evidence>
<evidence type="ECO:0000256" key="4">
    <source>
        <dbReference type="ARBA" id="ARBA00005751"/>
    </source>
</evidence>
<evidence type="ECO:0000256" key="3">
    <source>
        <dbReference type="ARBA" id="ARBA00004477"/>
    </source>
</evidence>
<dbReference type="GO" id="GO:0005524">
    <property type="term" value="F:ATP binding"/>
    <property type="evidence" value="ECO:0007669"/>
    <property type="project" value="UniProtKB-KW"/>
</dbReference>
<proteinExistence type="inferred from homology"/>
<evidence type="ECO:0000256" key="9">
    <source>
        <dbReference type="ARBA" id="ARBA00022473"/>
    </source>
</evidence>
<dbReference type="Pfam" id="PF18199">
    <property type="entry name" value="Dynein_C"/>
    <property type="match status" value="1"/>
</dbReference>
<feature type="transmembrane region" description="Helical" evidence="31">
    <location>
        <begin position="242"/>
        <end position="263"/>
    </location>
</feature>
<dbReference type="GO" id="GO:0005930">
    <property type="term" value="C:axoneme"/>
    <property type="evidence" value="ECO:0007669"/>
    <property type="project" value="UniProtKB-SubCell"/>
</dbReference>
<keyword evidence="15" id="KW-0256">Endoplasmic reticulum</keyword>
<keyword evidence="10" id="KW-0963">Cytoplasm</keyword>
<dbReference type="Pfam" id="PF08393">
    <property type="entry name" value="DHC_N2"/>
    <property type="match status" value="2"/>
</dbReference>
<dbReference type="PROSITE" id="PS00755">
    <property type="entry name" value="SECY_1"/>
    <property type="match status" value="1"/>
</dbReference>
<dbReference type="Gene3D" id="6.10.140.1060">
    <property type="match status" value="1"/>
</dbReference>
<keyword evidence="14" id="KW-0547">Nucleotide-binding</keyword>
<dbReference type="Pfam" id="PF18198">
    <property type="entry name" value="AAA_lid_11"/>
    <property type="match status" value="1"/>
</dbReference>
<keyword evidence="8" id="KW-0813">Transport</keyword>
<feature type="transmembrane region" description="Helical" evidence="31">
    <location>
        <begin position="32"/>
        <end position="54"/>
    </location>
</feature>
<keyword evidence="24 31" id="KW-0472">Membrane</keyword>
<dbReference type="GO" id="GO:0045505">
    <property type="term" value="F:dynein intermediate chain binding"/>
    <property type="evidence" value="ECO:0007669"/>
    <property type="project" value="InterPro"/>
</dbReference>
<evidence type="ECO:0000259" key="33">
    <source>
        <dbReference type="Pfam" id="PF08393"/>
    </source>
</evidence>
<keyword evidence="18" id="KW-0653">Protein transport</keyword>
<feature type="transmembrane region" description="Helical" evidence="31">
    <location>
        <begin position="283"/>
        <end position="304"/>
    </location>
</feature>
<evidence type="ECO:0000259" key="41">
    <source>
        <dbReference type="Pfam" id="PF18199"/>
    </source>
</evidence>
<dbReference type="InterPro" id="IPR013602">
    <property type="entry name" value="Dynein_heavy_linker"/>
</dbReference>
<dbReference type="FunFam" id="1.20.920.20:FF:000006">
    <property type="entry name" value="Dynein, axonemal, heavy chain 6"/>
    <property type="match status" value="1"/>
</dbReference>